<evidence type="ECO:0000313" key="2">
    <source>
        <dbReference type="EMBL" id="TQE99713.1"/>
    </source>
</evidence>
<dbReference type="AlphaFoldDB" id="A0A540VUA1"/>
<dbReference type="Pfam" id="PF13468">
    <property type="entry name" value="Glyoxalase_3"/>
    <property type="match status" value="1"/>
</dbReference>
<evidence type="ECO:0000313" key="3">
    <source>
        <dbReference type="Proteomes" id="UP000315400"/>
    </source>
</evidence>
<protein>
    <submittedName>
        <fullName evidence="2">VOC family protein</fullName>
    </submittedName>
</protein>
<dbReference type="Gene3D" id="3.10.180.10">
    <property type="entry name" value="2,3-Dihydroxybiphenyl 1,2-Dioxygenase, domain 1"/>
    <property type="match status" value="1"/>
</dbReference>
<dbReference type="Proteomes" id="UP000315400">
    <property type="component" value="Unassembled WGS sequence"/>
</dbReference>
<dbReference type="PANTHER" id="PTHR40265">
    <property type="entry name" value="BLL2707 PROTEIN"/>
    <property type="match status" value="1"/>
</dbReference>
<proteinExistence type="predicted"/>
<dbReference type="InterPro" id="IPR029068">
    <property type="entry name" value="Glyas_Bleomycin-R_OHBP_Dase"/>
</dbReference>
<dbReference type="EMBL" id="VIFK01000043">
    <property type="protein sequence ID" value="TQE99713.1"/>
    <property type="molecule type" value="Genomic_DNA"/>
</dbReference>
<sequence>MIMTDVRQATTADHVVINTLYDMDDAARCLASVGFCLTPRAHHTLGSINHLVVLDDSYLELVGLPREGEAIRKELLEYPKGINGLVFSENAPEQRYADLTLRGFRADLPQTFSRPVECEEGRYDALFTAVRLARDTYPAGRVYFCQHHTPELVWRNEWRHHDNTAYSLAGLLVVSTDPAGDAVAYGACINRTPEPEETGFRIRLPANRHLREQYPMDIRFVSENAYRHRYGDLGYDGSGRSSYFGAIRLRVQSMDALLAVIEVADSDMPHVQMADGALAVGIPLFNCLLEFVEVDDYASAT</sequence>
<gene>
    <name evidence="2" type="ORF">FKY71_07185</name>
</gene>
<dbReference type="PANTHER" id="PTHR40265:SF1">
    <property type="entry name" value="GLYOXALASE-LIKE DOMAIN-CONTAINING PROTEIN"/>
    <property type="match status" value="1"/>
</dbReference>
<accession>A0A540VUA1</accession>
<evidence type="ECO:0000259" key="1">
    <source>
        <dbReference type="Pfam" id="PF13468"/>
    </source>
</evidence>
<dbReference type="InterPro" id="IPR025870">
    <property type="entry name" value="Glyoxalase-like_dom"/>
</dbReference>
<feature type="domain" description="Glyoxalase-like" evidence="1">
    <location>
        <begin position="13"/>
        <end position="179"/>
    </location>
</feature>
<name>A0A540VUA1_9GAMM</name>
<reference evidence="2 3" key="1">
    <citation type="submission" date="2019-06" db="EMBL/GenBank/DDBJ databases">
        <title>Metagenome assembled Genome of Spiribacter salinus SL48-SHIP from the microbial mat of Salt Lake 48 (Novosibirsk region, Russia).</title>
        <authorList>
            <person name="Shipova A."/>
            <person name="Rozanov A.S."/>
            <person name="Bryanskaya A.V."/>
            <person name="Peltek S.E."/>
        </authorList>
    </citation>
    <scope>NUCLEOTIDE SEQUENCE [LARGE SCALE GENOMIC DNA]</scope>
    <source>
        <strain evidence="2">SL48-SHIP-2</strain>
    </source>
</reference>
<comment type="caution">
    <text evidence="2">The sequence shown here is derived from an EMBL/GenBank/DDBJ whole genome shotgun (WGS) entry which is preliminary data.</text>
</comment>
<organism evidence="2 3">
    <name type="scientific">Spiribacter salinus</name>
    <dbReference type="NCBI Taxonomy" id="1335746"/>
    <lineage>
        <taxon>Bacteria</taxon>
        <taxon>Pseudomonadati</taxon>
        <taxon>Pseudomonadota</taxon>
        <taxon>Gammaproteobacteria</taxon>
        <taxon>Chromatiales</taxon>
        <taxon>Ectothiorhodospiraceae</taxon>
        <taxon>Spiribacter</taxon>
    </lineage>
</organism>